<feature type="region of interest" description="Disordered" evidence="2">
    <location>
        <begin position="410"/>
        <end position="466"/>
    </location>
</feature>
<dbReference type="InterPro" id="IPR050922">
    <property type="entry name" value="LytR/CpsA/Psr_CW_biosynth"/>
</dbReference>
<evidence type="ECO:0000256" key="2">
    <source>
        <dbReference type="SAM" id="MobiDB-lite"/>
    </source>
</evidence>
<dbReference type="RefSeq" id="WP_078766902.1">
    <property type="nucleotide sequence ID" value="NZ_FUXZ01000014.1"/>
</dbReference>
<evidence type="ECO:0000313" key="5">
    <source>
        <dbReference type="EMBL" id="SKA70674.1"/>
    </source>
</evidence>
<reference evidence="5 6" key="1">
    <citation type="submission" date="2017-02" db="EMBL/GenBank/DDBJ databases">
        <authorList>
            <person name="Peterson S.W."/>
        </authorList>
    </citation>
    <scope>NUCLEOTIDE SEQUENCE [LARGE SCALE GENOMIC DNA]</scope>
    <source>
        <strain evidence="5 6">ATCC 35992</strain>
    </source>
</reference>
<sequence length="466" mass="51795">MSTKEITADKPVMSEKKIKILWRLLTAIEVLIGIIGIAVLLFLFVPKARLEFIKTPVGKYLMGVYGKEDYNSTVFDPTFDEKKIKVNEDLPEYMYSGEYTNFVMFGIDARDANFDSGTNSDSIVIVSIHNTTSEVKMVSIYRDSYLAIQSADGTSAYDKINSAYARGGPTAALNTINTNMDLDLKDYIVVNFAGVSEIIDALGGIDVNLTEEEMSQLNHHMSSTMLSIGKRTAKVTNYGENIHLNGIQATTYCRIRKTAFYDPESGAVINNDFGRAARQRSVIMKLVEKAKDAGVNELKEAAELVFSQNKANAKIIGTSFQWDELMNMMPIIFDFQLSGTQSFPNSFTTGDLGGKSCVIIKGLSYNVSKLHEFLYGEKEYQPSYTVENISNNLQANTGVYPDYMQTQQWQATSEDGKLPKDLATDEQMGEVVDGGPKVTKKKSKYKSFDDEGQNYGYDDAKDDSGI</sequence>
<keyword evidence="3" id="KW-1133">Transmembrane helix</keyword>
<organism evidence="5 6">
    <name type="scientific">Eubacterium uniforme</name>
    <dbReference type="NCBI Taxonomy" id="39495"/>
    <lineage>
        <taxon>Bacteria</taxon>
        <taxon>Bacillati</taxon>
        <taxon>Bacillota</taxon>
        <taxon>Clostridia</taxon>
        <taxon>Eubacteriales</taxon>
        <taxon>Eubacteriaceae</taxon>
        <taxon>Eubacterium</taxon>
    </lineage>
</organism>
<proteinExistence type="inferred from homology"/>
<dbReference type="Gene3D" id="3.40.630.190">
    <property type="entry name" value="LCP protein"/>
    <property type="match status" value="1"/>
</dbReference>
<feature type="transmembrane region" description="Helical" evidence="3">
    <location>
        <begin position="20"/>
        <end position="45"/>
    </location>
</feature>
<evidence type="ECO:0000256" key="1">
    <source>
        <dbReference type="ARBA" id="ARBA00006068"/>
    </source>
</evidence>
<keyword evidence="3" id="KW-0812">Transmembrane</keyword>
<dbReference type="PANTHER" id="PTHR33392:SF6">
    <property type="entry name" value="POLYISOPRENYL-TEICHOIC ACID--PEPTIDOGLYCAN TEICHOIC ACID TRANSFERASE TAGU"/>
    <property type="match status" value="1"/>
</dbReference>
<evidence type="ECO:0000259" key="4">
    <source>
        <dbReference type="Pfam" id="PF03816"/>
    </source>
</evidence>
<protein>
    <submittedName>
        <fullName evidence="5">Transcriptional attenuator, LytR family</fullName>
    </submittedName>
</protein>
<comment type="similarity">
    <text evidence="1">Belongs to the LytR/CpsA/Psr (LCP) family.</text>
</comment>
<dbReference type="EMBL" id="FUXZ01000014">
    <property type="protein sequence ID" value="SKA70674.1"/>
    <property type="molecule type" value="Genomic_DNA"/>
</dbReference>
<dbReference type="NCBIfam" id="TIGR00350">
    <property type="entry name" value="lytR_cpsA_psr"/>
    <property type="match status" value="1"/>
</dbReference>
<gene>
    <name evidence="5" type="ORF">SAMN02745111_02073</name>
</gene>
<name>A0A1T4W072_9FIRM</name>
<dbReference type="AlphaFoldDB" id="A0A1T4W072"/>
<dbReference type="STRING" id="39495.SAMN02745111_02073"/>
<accession>A0A1T4W072</accession>
<dbReference type="Proteomes" id="UP000190814">
    <property type="component" value="Unassembled WGS sequence"/>
</dbReference>
<dbReference type="Pfam" id="PF03816">
    <property type="entry name" value="LytR_cpsA_psr"/>
    <property type="match status" value="1"/>
</dbReference>
<dbReference type="OrthoDB" id="27330at2"/>
<dbReference type="InterPro" id="IPR004474">
    <property type="entry name" value="LytR_CpsA_psr"/>
</dbReference>
<evidence type="ECO:0000313" key="6">
    <source>
        <dbReference type="Proteomes" id="UP000190814"/>
    </source>
</evidence>
<feature type="compositionally biased region" description="Basic and acidic residues" evidence="2">
    <location>
        <begin position="414"/>
        <end position="423"/>
    </location>
</feature>
<evidence type="ECO:0000256" key="3">
    <source>
        <dbReference type="SAM" id="Phobius"/>
    </source>
</evidence>
<keyword evidence="3" id="KW-0472">Membrane</keyword>
<keyword evidence="6" id="KW-1185">Reference proteome</keyword>
<feature type="domain" description="Cell envelope-related transcriptional attenuator" evidence="4">
    <location>
        <begin position="119"/>
        <end position="291"/>
    </location>
</feature>
<dbReference type="PANTHER" id="PTHR33392">
    <property type="entry name" value="POLYISOPRENYL-TEICHOIC ACID--PEPTIDOGLYCAN TEICHOIC ACID TRANSFERASE TAGU"/>
    <property type="match status" value="1"/>
</dbReference>